<feature type="transmembrane region" description="Helical" evidence="5">
    <location>
        <begin position="119"/>
        <end position="137"/>
    </location>
</feature>
<dbReference type="InterPro" id="IPR037185">
    <property type="entry name" value="EmrE-like"/>
</dbReference>
<dbReference type="eggNOG" id="COG0697">
    <property type="taxonomic scope" value="Bacteria"/>
</dbReference>
<accession>A0A0A0HLX2</accession>
<dbReference type="RefSeq" id="WP_037273136.1">
    <property type="nucleotide sequence ID" value="NZ_KN293980.1"/>
</dbReference>
<feature type="transmembrane region" description="Helical" evidence="5">
    <location>
        <begin position="169"/>
        <end position="191"/>
    </location>
</feature>
<dbReference type="PANTHER" id="PTHR32322">
    <property type="entry name" value="INNER MEMBRANE TRANSPORTER"/>
    <property type="match status" value="1"/>
</dbReference>
<feature type="transmembrane region" description="Helical" evidence="5">
    <location>
        <begin position="36"/>
        <end position="54"/>
    </location>
</feature>
<evidence type="ECO:0000259" key="6">
    <source>
        <dbReference type="Pfam" id="PF00892"/>
    </source>
</evidence>
<evidence type="ECO:0000256" key="4">
    <source>
        <dbReference type="ARBA" id="ARBA00023136"/>
    </source>
</evidence>
<sequence>MRLFLLTALTMIAFAANSVLNRMAIAGGTMDAVSFGVIRLISGAVVLGLLCLMLRGGLRLWGPGRAIGVLALLIYLYGFSLAYRALDAGLGALILFGVVQITMFAGGVLAREAMPRQRWIGAAMAFGGLAWLLWPGAGPQVSVVHGLLMAAAGVGWGVYSLNGRRSGDALMATAANFIWAAPMGLLVGWLVPKGAEGIVIGPQGVLLAVLSGAVTSGLGYALWYSLLPRLAASVAAVAQLTVPVIAMAGGMLFLGEALTVEFVLASALVLGGVAVSVISRRAQGPTISSKGS</sequence>
<keyword evidence="3 5" id="KW-1133">Transmembrane helix</keyword>
<dbReference type="Proteomes" id="UP000030021">
    <property type="component" value="Unassembled WGS sequence"/>
</dbReference>
<feature type="transmembrane region" description="Helical" evidence="5">
    <location>
        <begin position="66"/>
        <end position="86"/>
    </location>
</feature>
<comment type="subcellular location">
    <subcellularLocation>
        <location evidence="1">Membrane</location>
        <topology evidence="1">Multi-pass membrane protein</topology>
    </subcellularLocation>
</comment>
<gene>
    <name evidence="7" type="ORF">rosmuc_02145</name>
</gene>
<feature type="transmembrane region" description="Helical" evidence="5">
    <location>
        <begin position="260"/>
        <end position="278"/>
    </location>
</feature>
<evidence type="ECO:0000313" key="7">
    <source>
        <dbReference type="EMBL" id="KGM87906.1"/>
    </source>
</evidence>
<dbReference type="SUPFAM" id="SSF103481">
    <property type="entry name" value="Multidrug resistance efflux transporter EmrE"/>
    <property type="match status" value="2"/>
</dbReference>
<dbReference type="STRING" id="215743.ROSMUCSMR3_01438"/>
<evidence type="ECO:0000313" key="8">
    <source>
        <dbReference type="Proteomes" id="UP000030021"/>
    </source>
</evidence>
<dbReference type="AlphaFoldDB" id="A0A0A0HLX2"/>
<dbReference type="PATRIC" id="fig|1288298.3.peg.2161"/>
<feature type="transmembrane region" description="Helical" evidence="5">
    <location>
        <begin position="230"/>
        <end position="254"/>
    </location>
</feature>
<dbReference type="PANTHER" id="PTHR32322:SF9">
    <property type="entry name" value="AMINO-ACID METABOLITE EFFLUX PUMP-RELATED"/>
    <property type="match status" value="1"/>
</dbReference>
<evidence type="ECO:0000256" key="3">
    <source>
        <dbReference type="ARBA" id="ARBA00022989"/>
    </source>
</evidence>
<dbReference type="HOGENOM" id="CLU_069324_0_0_5"/>
<protein>
    <submittedName>
        <fullName evidence="7">Putative permease, DMT superfamily</fullName>
    </submittedName>
</protein>
<feature type="transmembrane region" description="Helical" evidence="5">
    <location>
        <begin position="92"/>
        <end position="110"/>
    </location>
</feature>
<feature type="domain" description="EamA" evidence="6">
    <location>
        <begin position="147"/>
        <end position="277"/>
    </location>
</feature>
<feature type="transmembrane region" description="Helical" evidence="5">
    <location>
        <begin position="143"/>
        <end position="162"/>
    </location>
</feature>
<evidence type="ECO:0000256" key="1">
    <source>
        <dbReference type="ARBA" id="ARBA00004141"/>
    </source>
</evidence>
<feature type="transmembrane region" description="Helical" evidence="5">
    <location>
        <begin position="203"/>
        <end position="223"/>
    </location>
</feature>
<evidence type="ECO:0000256" key="5">
    <source>
        <dbReference type="SAM" id="Phobius"/>
    </source>
</evidence>
<dbReference type="InterPro" id="IPR000620">
    <property type="entry name" value="EamA_dom"/>
</dbReference>
<dbReference type="OrthoDB" id="321830at2"/>
<dbReference type="EMBL" id="AONH01000012">
    <property type="protein sequence ID" value="KGM87906.1"/>
    <property type="molecule type" value="Genomic_DNA"/>
</dbReference>
<comment type="caution">
    <text evidence="7">The sequence shown here is derived from an EMBL/GenBank/DDBJ whole genome shotgun (WGS) entry which is preliminary data.</text>
</comment>
<dbReference type="GO" id="GO:0016020">
    <property type="term" value="C:membrane"/>
    <property type="evidence" value="ECO:0007669"/>
    <property type="project" value="UniProtKB-SubCell"/>
</dbReference>
<reference evidence="7 8" key="1">
    <citation type="submission" date="2013-01" db="EMBL/GenBank/DDBJ databases">
        <authorList>
            <person name="Fiebig A."/>
            <person name="Goeker M."/>
            <person name="Klenk H.-P.P."/>
        </authorList>
    </citation>
    <scope>NUCLEOTIDE SEQUENCE [LARGE SCALE GENOMIC DNA]</scope>
    <source>
        <strain evidence="7 8">DSM 17069</strain>
    </source>
</reference>
<organism evidence="7 8">
    <name type="scientific">Roseovarius mucosus DSM 17069</name>
    <dbReference type="NCBI Taxonomy" id="1288298"/>
    <lineage>
        <taxon>Bacteria</taxon>
        <taxon>Pseudomonadati</taxon>
        <taxon>Pseudomonadota</taxon>
        <taxon>Alphaproteobacteria</taxon>
        <taxon>Rhodobacterales</taxon>
        <taxon>Roseobacteraceae</taxon>
        <taxon>Roseovarius</taxon>
    </lineage>
</organism>
<keyword evidence="2 5" id="KW-0812">Transmembrane</keyword>
<name>A0A0A0HLX2_9RHOB</name>
<dbReference type="InterPro" id="IPR050638">
    <property type="entry name" value="AA-Vitamin_Transporters"/>
</dbReference>
<evidence type="ECO:0000256" key="2">
    <source>
        <dbReference type="ARBA" id="ARBA00022692"/>
    </source>
</evidence>
<dbReference type="Pfam" id="PF00892">
    <property type="entry name" value="EamA"/>
    <property type="match status" value="1"/>
</dbReference>
<keyword evidence="4 5" id="KW-0472">Membrane</keyword>
<proteinExistence type="predicted"/>